<dbReference type="GeneID" id="20817116"/>
<evidence type="ECO:0000313" key="2">
    <source>
        <dbReference type="EMBL" id="ETV69165.1"/>
    </source>
</evidence>
<dbReference type="EMBL" id="KI913179">
    <property type="protein sequence ID" value="ETV69165.1"/>
    <property type="molecule type" value="Genomic_DNA"/>
</dbReference>
<name>W4FNX5_APHAT</name>
<proteinExistence type="predicted"/>
<dbReference type="RefSeq" id="XP_009841418.1">
    <property type="nucleotide sequence ID" value="XM_009843116.1"/>
</dbReference>
<dbReference type="AlphaFoldDB" id="W4FNX5"/>
<gene>
    <name evidence="2" type="ORF">H257_15120</name>
</gene>
<protein>
    <submittedName>
        <fullName evidence="2">Uncharacterized protein</fullName>
    </submittedName>
</protein>
<organism evidence="2">
    <name type="scientific">Aphanomyces astaci</name>
    <name type="common">Crayfish plague agent</name>
    <dbReference type="NCBI Taxonomy" id="112090"/>
    <lineage>
        <taxon>Eukaryota</taxon>
        <taxon>Sar</taxon>
        <taxon>Stramenopiles</taxon>
        <taxon>Oomycota</taxon>
        <taxon>Saprolegniomycetes</taxon>
        <taxon>Saprolegniales</taxon>
        <taxon>Verrucalvaceae</taxon>
        <taxon>Aphanomyces</taxon>
    </lineage>
</organism>
<feature type="region of interest" description="Disordered" evidence="1">
    <location>
        <begin position="1"/>
        <end position="33"/>
    </location>
</feature>
<accession>W4FNX5</accession>
<reference evidence="2" key="1">
    <citation type="submission" date="2013-12" db="EMBL/GenBank/DDBJ databases">
        <title>The Genome Sequence of Aphanomyces astaci APO3.</title>
        <authorList>
            <consortium name="The Broad Institute Genomics Platform"/>
            <person name="Russ C."/>
            <person name="Tyler B."/>
            <person name="van West P."/>
            <person name="Dieguez-Uribeondo J."/>
            <person name="Young S.K."/>
            <person name="Zeng Q."/>
            <person name="Gargeya S."/>
            <person name="Fitzgerald M."/>
            <person name="Abouelleil A."/>
            <person name="Alvarado L."/>
            <person name="Chapman S.B."/>
            <person name="Gainer-Dewar J."/>
            <person name="Goldberg J."/>
            <person name="Griggs A."/>
            <person name="Gujja S."/>
            <person name="Hansen M."/>
            <person name="Howarth C."/>
            <person name="Imamovic A."/>
            <person name="Ireland A."/>
            <person name="Larimer J."/>
            <person name="McCowan C."/>
            <person name="Murphy C."/>
            <person name="Pearson M."/>
            <person name="Poon T.W."/>
            <person name="Priest M."/>
            <person name="Roberts A."/>
            <person name="Saif S."/>
            <person name="Shea T."/>
            <person name="Sykes S."/>
            <person name="Wortman J."/>
            <person name="Nusbaum C."/>
            <person name="Birren B."/>
        </authorList>
    </citation>
    <scope>NUCLEOTIDE SEQUENCE [LARGE SCALE GENOMIC DNA]</scope>
    <source>
        <strain evidence="2">APO3</strain>
    </source>
</reference>
<dbReference type="VEuPathDB" id="FungiDB:H257_15120"/>
<sequence length="33" mass="3405">MTSWHSCVANATKNATSACSTSCNGSNSTRRLG</sequence>
<evidence type="ECO:0000256" key="1">
    <source>
        <dbReference type="SAM" id="MobiDB-lite"/>
    </source>
</evidence>